<name>X0S7Y4_9ZZZZ</name>
<accession>X0S7Y4</accession>
<proteinExistence type="predicted"/>
<keyword evidence="2" id="KW-1194">Viral DNA replication</keyword>
<dbReference type="Pfam" id="PF08804">
    <property type="entry name" value="gp32"/>
    <property type="match status" value="1"/>
</dbReference>
<evidence type="ECO:0000256" key="2">
    <source>
        <dbReference type="ARBA" id="ARBA00023109"/>
    </source>
</evidence>
<dbReference type="AlphaFoldDB" id="X0S7Y4"/>
<feature type="compositionally biased region" description="Acidic residues" evidence="3">
    <location>
        <begin position="267"/>
        <end position="276"/>
    </location>
</feature>
<evidence type="ECO:0000259" key="4">
    <source>
        <dbReference type="Pfam" id="PF08804"/>
    </source>
</evidence>
<dbReference type="InterPro" id="IPR012339">
    <property type="entry name" value="Phage_T4_Gp32_ssDNA-bd"/>
</dbReference>
<comment type="caution">
    <text evidence="5">The sequence shown here is derived from an EMBL/GenBank/DDBJ whole genome shotgun (WGS) entry which is preliminary data.</text>
</comment>
<dbReference type="InterPro" id="IPR044947">
    <property type="entry name" value="Phage_T4_Gp32_ssDNA-bd_sf"/>
</dbReference>
<organism evidence="5">
    <name type="scientific">marine sediment metagenome</name>
    <dbReference type="NCBI Taxonomy" id="412755"/>
    <lineage>
        <taxon>unclassified sequences</taxon>
        <taxon>metagenomes</taxon>
        <taxon>ecological metagenomes</taxon>
    </lineage>
</organism>
<keyword evidence="1" id="KW-0678">Repressor</keyword>
<feature type="region of interest" description="Disordered" evidence="3">
    <location>
        <begin position="220"/>
        <end position="283"/>
    </location>
</feature>
<evidence type="ECO:0000256" key="1">
    <source>
        <dbReference type="ARBA" id="ARBA00022491"/>
    </source>
</evidence>
<gene>
    <name evidence="5" type="ORF">S01H1_08532</name>
</gene>
<dbReference type="SUPFAM" id="SSF50249">
    <property type="entry name" value="Nucleic acid-binding proteins"/>
    <property type="match status" value="1"/>
</dbReference>
<dbReference type="Gene3D" id="3.90.198.10">
    <property type="entry name" value="Replication Fork Single-Stranded Dna Binding Protein"/>
    <property type="match status" value="1"/>
</dbReference>
<sequence>MYEGRFLPDPKGNFYKKYSYHMFQSGEKWAFILCPKTQAFENYCPVCSVTSKLYQGSPADKRMAGSYKRKDKFVSNFLVVNDPRDPERDEEKRVNGVVKLYEFPGKVEMKLKEEITDVKNGYGYKIFDPSEEGHNFILKVLATKKDQNGNVWPDYSSSTFSRNSNSIGTDSEIDALMKTCTDLDEYINNLAVSEERMEEVLKTEMVWDMIASEWAKVRGLTEEKEEKPEIQAPALQEDIDDSVWDKSDTDTTDPVESEDDSKPWVEDDKDLEDEDLLKELASM</sequence>
<protein>
    <recommendedName>
        <fullName evidence="4">Bacteriophage T4 Gp32 single-stranded DNA-binding domain-containing protein</fullName>
    </recommendedName>
</protein>
<evidence type="ECO:0000313" key="5">
    <source>
        <dbReference type="EMBL" id="GAF77158.1"/>
    </source>
</evidence>
<keyword evidence="2" id="KW-0235">DNA replication</keyword>
<reference evidence="5" key="1">
    <citation type="journal article" date="2014" name="Front. Microbiol.">
        <title>High frequency of phylogenetically diverse reductive dehalogenase-homologous genes in deep subseafloor sedimentary metagenomes.</title>
        <authorList>
            <person name="Kawai M."/>
            <person name="Futagami T."/>
            <person name="Toyoda A."/>
            <person name="Takaki Y."/>
            <person name="Nishi S."/>
            <person name="Hori S."/>
            <person name="Arai W."/>
            <person name="Tsubouchi T."/>
            <person name="Morono Y."/>
            <person name="Uchiyama I."/>
            <person name="Ito T."/>
            <person name="Fujiyama A."/>
            <person name="Inagaki F."/>
            <person name="Takami H."/>
        </authorList>
    </citation>
    <scope>NUCLEOTIDE SEQUENCE</scope>
    <source>
        <strain evidence="5">Expedition CK06-06</strain>
    </source>
</reference>
<dbReference type="EMBL" id="BARS01004371">
    <property type="protein sequence ID" value="GAF77158.1"/>
    <property type="molecule type" value="Genomic_DNA"/>
</dbReference>
<feature type="compositionally biased region" description="Basic and acidic residues" evidence="3">
    <location>
        <begin position="220"/>
        <end position="229"/>
    </location>
</feature>
<dbReference type="InterPro" id="IPR012340">
    <property type="entry name" value="NA-bd_OB-fold"/>
</dbReference>
<feature type="domain" description="Bacteriophage T4 Gp32 single-stranded DNA-binding" evidence="4">
    <location>
        <begin position="5"/>
        <end position="193"/>
    </location>
</feature>
<feature type="compositionally biased region" description="Acidic residues" evidence="3">
    <location>
        <begin position="250"/>
        <end position="259"/>
    </location>
</feature>
<evidence type="ECO:0000256" key="3">
    <source>
        <dbReference type="SAM" id="MobiDB-lite"/>
    </source>
</evidence>